<evidence type="ECO:0000313" key="1">
    <source>
        <dbReference type="EMBL" id="KAF0559577.1"/>
    </source>
</evidence>
<evidence type="ECO:0008006" key="3">
    <source>
        <dbReference type="Google" id="ProtNLM"/>
    </source>
</evidence>
<comment type="caution">
    <text evidence="1">The sequence shown here is derived from an EMBL/GenBank/DDBJ whole genome shotgun (WGS) entry which is preliminary data.</text>
</comment>
<dbReference type="Proteomes" id="UP000439903">
    <property type="component" value="Unassembled WGS sequence"/>
</dbReference>
<sequence>MDCSTSKTGNIKLSKHTEHLQLFDPEQKKLLDKIAKKNRTATSKELTKVLDNTYYRLNIVPRTVQENLQDLGYQVTVSCAISLLKKRL</sequence>
<dbReference type="OrthoDB" id="10470018at2759"/>
<name>A0A8H4EV68_GIGMA</name>
<organism evidence="1 2">
    <name type="scientific">Gigaspora margarita</name>
    <dbReference type="NCBI Taxonomy" id="4874"/>
    <lineage>
        <taxon>Eukaryota</taxon>
        <taxon>Fungi</taxon>
        <taxon>Fungi incertae sedis</taxon>
        <taxon>Mucoromycota</taxon>
        <taxon>Glomeromycotina</taxon>
        <taxon>Glomeromycetes</taxon>
        <taxon>Diversisporales</taxon>
        <taxon>Gigasporaceae</taxon>
        <taxon>Gigaspora</taxon>
    </lineage>
</organism>
<accession>A0A8H4EV68</accession>
<dbReference type="AlphaFoldDB" id="A0A8H4EV68"/>
<protein>
    <recommendedName>
        <fullName evidence="3">Transposase Tc1-like domain-containing protein</fullName>
    </recommendedName>
</protein>
<reference evidence="1 2" key="1">
    <citation type="journal article" date="2019" name="Environ. Microbiol.">
        <title>At the nexus of three kingdoms: the genome of the mycorrhizal fungus Gigaspora margarita provides insights into plant, endobacterial and fungal interactions.</title>
        <authorList>
            <person name="Venice F."/>
            <person name="Ghignone S."/>
            <person name="Salvioli di Fossalunga A."/>
            <person name="Amselem J."/>
            <person name="Novero M."/>
            <person name="Xianan X."/>
            <person name="Sedzielewska Toro K."/>
            <person name="Morin E."/>
            <person name="Lipzen A."/>
            <person name="Grigoriev I.V."/>
            <person name="Henrissat B."/>
            <person name="Martin F.M."/>
            <person name="Bonfante P."/>
        </authorList>
    </citation>
    <scope>NUCLEOTIDE SEQUENCE [LARGE SCALE GENOMIC DNA]</scope>
    <source>
        <strain evidence="1 2">BEG34</strain>
    </source>
</reference>
<dbReference type="EMBL" id="WTPW01000016">
    <property type="protein sequence ID" value="KAF0559577.1"/>
    <property type="molecule type" value="Genomic_DNA"/>
</dbReference>
<keyword evidence="2" id="KW-1185">Reference proteome</keyword>
<proteinExistence type="predicted"/>
<evidence type="ECO:0000313" key="2">
    <source>
        <dbReference type="Proteomes" id="UP000439903"/>
    </source>
</evidence>
<gene>
    <name evidence="1" type="ORF">F8M41_005270</name>
</gene>